<dbReference type="InterPro" id="IPR012495">
    <property type="entry name" value="TadE-like_dom"/>
</dbReference>
<evidence type="ECO:0000313" key="3">
    <source>
        <dbReference type="EMBL" id="KIF54884.1"/>
    </source>
</evidence>
<dbReference type="RefSeq" id="WP_020193924.1">
    <property type="nucleotide sequence ID" value="NZ_BAOH01000001.1"/>
</dbReference>
<feature type="transmembrane region" description="Helical" evidence="1">
    <location>
        <begin position="12"/>
        <end position="31"/>
    </location>
</feature>
<evidence type="ECO:0000256" key="1">
    <source>
        <dbReference type="SAM" id="Phobius"/>
    </source>
</evidence>
<evidence type="ECO:0000259" key="2">
    <source>
        <dbReference type="Pfam" id="PF07811"/>
    </source>
</evidence>
<sequence length="161" mass="17976">MEYSRRKVKGVTVVEFALGAGVLALALVMLFEMGFRIYVTNLVEYALRESVRNTKVFEGGNSYDNYNLTLDSAMKDGGALWTSLVPAENFEVSGRYYLTYADLISGTSYSDAEMGEDDQGYAIAEITLTYNYTPILNVFSSDVIPITKSTLINLEHEGWEE</sequence>
<evidence type="ECO:0000313" key="4">
    <source>
        <dbReference type="Proteomes" id="UP000031586"/>
    </source>
</evidence>
<feature type="domain" description="TadE-like" evidence="2">
    <location>
        <begin position="10"/>
        <end position="52"/>
    </location>
</feature>
<comment type="caution">
    <text evidence="3">The sequence shown here is derived from an EMBL/GenBank/DDBJ whole genome shotgun (WGS) entry which is preliminary data.</text>
</comment>
<gene>
    <name evidence="3" type="ORF">H735_00645</name>
</gene>
<keyword evidence="1" id="KW-1133">Transmembrane helix</keyword>
<dbReference type="EMBL" id="JPRD01000003">
    <property type="protein sequence ID" value="KIF54884.1"/>
    <property type="molecule type" value="Genomic_DNA"/>
</dbReference>
<name>A0A0C1ZFX4_9VIBR</name>
<dbReference type="AlphaFoldDB" id="A0A0C1ZFX4"/>
<organism evidence="3 4">
    <name type="scientific">Vibrio owensii CAIM 1854 = LMG 25443</name>
    <dbReference type="NCBI Taxonomy" id="1229493"/>
    <lineage>
        <taxon>Bacteria</taxon>
        <taxon>Pseudomonadati</taxon>
        <taxon>Pseudomonadota</taxon>
        <taxon>Gammaproteobacteria</taxon>
        <taxon>Vibrionales</taxon>
        <taxon>Vibrionaceae</taxon>
        <taxon>Vibrio</taxon>
    </lineage>
</organism>
<dbReference type="PATRIC" id="fig|1229493.5.peg.2807"/>
<protein>
    <submittedName>
        <fullName evidence="3">Pilus assembly protein TadE</fullName>
    </submittedName>
</protein>
<dbReference type="Pfam" id="PF07811">
    <property type="entry name" value="TadE"/>
    <property type="match status" value="1"/>
</dbReference>
<accession>A0A0C1ZFX4</accession>
<dbReference type="Proteomes" id="UP000031586">
    <property type="component" value="Unassembled WGS sequence"/>
</dbReference>
<proteinExistence type="predicted"/>
<keyword evidence="1" id="KW-0472">Membrane</keyword>
<reference evidence="3 4" key="1">
    <citation type="submission" date="2014-07" db="EMBL/GenBank/DDBJ databases">
        <title>Unique and conserved regions in Vibrio harveyi and related species in comparison with the shrimp pathogen Vibrio harveyi CAIM 1792.</title>
        <authorList>
            <person name="Espinoza-Valles I."/>
            <person name="Vora G."/>
            <person name="Leekitcharoenphon P."/>
            <person name="Ussery D."/>
            <person name="Hoj L."/>
            <person name="Gomez-Gil B."/>
        </authorList>
    </citation>
    <scope>NUCLEOTIDE SEQUENCE [LARGE SCALE GENOMIC DNA]</scope>
    <source>
        <strain evidence="4">CAIM 1854 / LMG 25443</strain>
    </source>
</reference>
<keyword evidence="1" id="KW-0812">Transmembrane</keyword>